<evidence type="ECO:0000256" key="1">
    <source>
        <dbReference type="ARBA" id="ARBA00022679"/>
    </source>
</evidence>
<keyword evidence="5" id="KW-1185">Reference proteome</keyword>
<gene>
    <name evidence="4" type="ORF">C7H52_07475</name>
</gene>
<reference evidence="4 5" key="1">
    <citation type="submission" date="2018-03" db="EMBL/GenBank/DDBJ databases">
        <title>Mesoflavibacter sp. HG37 and Mesoflavibacter sp. HG96 sp.nov., two marine bacteria isolated from seawater of Western Pacific Ocean.</title>
        <authorList>
            <person name="Cheng H."/>
            <person name="Wu Y.-H."/>
            <person name="Guo L.-L."/>
            <person name="Xu X.-W."/>
        </authorList>
    </citation>
    <scope>NUCLEOTIDE SEQUENCE [LARGE SCALE GENOMIC DNA]</scope>
    <source>
        <strain evidence="4 5">KCTC 32269</strain>
    </source>
</reference>
<evidence type="ECO:0000313" key="4">
    <source>
        <dbReference type="EMBL" id="PSG88137.1"/>
    </source>
</evidence>
<feature type="transmembrane region" description="Helical" evidence="3">
    <location>
        <begin position="115"/>
        <end position="136"/>
    </location>
</feature>
<proteinExistence type="inferred from homology"/>
<organism evidence="4 5">
    <name type="scientific">Aurantibacter aestuarii</name>
    <dbReference type="NCBI Taxonomy" id="1266046"/>
    <lineage>
        <taxon>Bacteria</taxon>
        <taxon>Pseudomonadati</taxon>
        <taxon>Bacteroidota</taxon>
        <taxon>Flavobacteriia</taxon>
        <taxon>Flavobacteriales</taxon>
        <taxon>Flavobacteriaceae</taxon>
        <taxon>Aurantibacter</taxon>
    </lineage>
</organism>
<evidence type="ECO:0000256" key="3">
    <source>
        <dbReference type="SAM" id="Phobius"/>
    </source>
</evidence>
<dbReference type="Gene3D" id="1.20.120.1760">
    <property type="match status" value="1"/>
</dbReference>
<keyword evidence="3" id="KW-0812">Transmembrane</keyword>
<accession>A0A2T1N8D9</accession>
<feature type="transmembrane region" description="Helical" evidence="3">
    <location>
        <begin position="204"/>
        <end position="226"/>
    </location>
</feature>
<dbReference type="InterPro" id="IPR048254">
    <property type="entry name" value="CDP_ALCOHOL_P_TRANSF_CS"/>
</dbReference>
<dbReference type="EMBL" id="PXOQ01000009">
    <property type="protein sequence ID" value="PSG88137.1"/>
    <property type="molecule type" value="Genomic_DNA"/>
</dbReference>
<dbReference type="GO" id="GO:0016780">
    <property type="term" value="F:phosphotransferase activity, for other substituted phosphate groups"/>
    <property type="evidence" value="ECO:0007669"/>
    <property type="project" value="InterPro"/>
</dbReference>
<evidence type="ECO:0000313" key="5">
    <source>
        <dbReference type="Proteomes" id="UP000238426"/>
    </source>
</evidence>
<sequence>MSKLPKEFQFTDLSDYGRPIAIKIASVFVKTSFTPIHMTLLFVVSGLIAVYCISQAYFLAAAFFLVLKSILDAADGELARLKKTPSYTGRYLDSIADIVLNAIIIYTIWSITGASAWYAIIAFLGLQLQGTLYNYYYVILRNKHLGGDTTSRVFEVKTPSALKGESQKHVDTLFKIYRLLYGGFDKAIYILDHNAHKAKALPTWFMSALSIYGLGFQLLLIGVLLIFGLKSFIIPIFISLTGFIIVFIGIRKVFLNE</sequence>
<keyword evidence="3" id="KW-0472">Membrane</keyword>
<dbReference type="InterPro" id="IPR000462">
    <property type="entry name" value="CDP-OH_P_trans"/>
</dbReference>
<dbReference type="Proteomes" id="UP000238426">
    <property type="component" value="Unassembled WGS sequence"/>
</dbReference>
<dbReference type="GO" id="GO:0016020">
    <property type="term" value="C:membrane"/>
    <property type="evidence" value="ECO:0007669"/>
    <property type="project" value="InterPro"/>
</dbReference>
<name>A0A2T1N8D9_9FLAO</name>
<dbReference type="AlphaFoldDB" id="A0A2T1N8D9"/>
<feature type="transmembrane region" description="Helical" evidence="3">
    <location>
        <begin position="232"/>
        <end position="250"/>
    </location>
</feature>
<comment type="similarity">
    <text evidence="2">Belongs to the CDP-alcohol phosphatidyltransferase class-I family.</text>
</comment>
<feature type="transmembrane region" description="Helical" evidence="3">
    <location>
        <begin position="48"/>
        <end position="71"/>
    </location>
</feature>
<comment type="caution">
    <text evidence="4">The sequence shown here is derived from an EMBL/GenBank/DDBJ whole genome shotgun (WGS) entry which is preliminary data.</text>
</comment>
<dbReference type="GO" id="GO:0008654">
    <property type="term" value="P:phospholipid biosynthetic process"/>
    <property type="evidence" value="ECO:0007669"/>
    <property type="project" value="InterPro"/>
</dbReference>
<keyword evidence="1 2" id="KW-0808">Transferase</keyword>
<dbReference type="Pfam" id="PF01066">
    <property type="entry name" value="CDP-OH_P_transf"/>
    <property type="match status" value="1"/>
</dbReference>
<keyword evidence="3" id="KW-1133">Transmembrane helix</keyword>
<dbReference type="RefSeq" id="WP_106463276.1">
    <property type="nucleotide sequence ID" value="NZ_PXOQ01000009.1"/>
</dbReference>
<dbReference type="OrthoDB" id="1198827at2"/>
<evidence type="ECO:0000256" key="2">
    <source>
        <dbReference type="RuleBase" id="RU003750"/>
    </source>
</evidence>
<dbReference type="InterPro" id="IPR043130">
    <property type="entry name" value="CDP-OH_PTrfase_TM_dom"/>
</dbReference>
<protein>
    <submittedName>
        <fullName evidence="4">CDP-alcohol phosphatidyltransferase</fullName>
    </submittedName>
</protein>
<dbReference type="PROSITE" id="PS00379">
    <property type="entry name" value="CDP_ALCOHOL_P_TRANSF"/>
    <property type="match status" value="1"/>
</dbReference>